<evidence type="ECO:0000313" key="4">
    <source>
        <dbReference type="Proteomes" id="UP001206925"/>
    </source>
</evidence>
<feature type="coiled-coil region" evidence="1">
    <location>
        <begin position="179"/>
        <end position="206"/>
    </location>
</feature>
<proteinExistence type="predicted"/>
<evidence type="ECO:0000256" key="1">
    <source>
        <dbReference type="SAM" id="Coils"/>
    </source>
</evidence>
<evidence type="ECO:0000256" key="2">
    <source>
        <dbReference type="SAM" id="MobiDB-lite"/>
    </source>
</evidence>
<accession>A0AAD5G4A0</accession>
<feature type="non-terminal residue" evidence="3">
    <location>
        <position position="259"/>
    </location>
</feature>
<comment type="caution">
    <text evidence="3">The sequence shown here is derived from an EMBL/GenBank/DDBJ whole genome shotgun (WGS) entry which is preliminary data.</text>
</comment>
<protein>
    <submittedName>
        <fullName evidence="3">Uncharacterized protein</fullName>
    </submittedName>
</protein>
<gene>
    <name evidence="3" type="ORF">M8C21_003453</name>
</gene>
<feature type="compositionally biased region" description="Polar residues" evidence="2">
    <location>
        <begin position="66"/>
        <end position="76"/>
    </location>
</feature>
<dbReference type="EMBL" id="JAMZMK010011339">
    <property type="protein sequence ID" value="KAI7727662.1"/>
    <property type="molecule type" value="Genomic_DNA"/>
</dbReference>
<evidence type="ECO:0000313" key="3">
    <source>
        <dbReference type="EMBL" id="KAI7727662.1"/>
    </source>
</evidence>
<feature type="region of interest" description="Disordered" evidence="2">
    <location>
        <begin position="1"/>
        <end position="20"/>
    </location>
</feature>
<name>A0AAD5G4A0_AMBAR</name>
<sequence>RAFLDAGRKQKHKAPEEDDFSDLDLGAFGLASPLTKKARSEDNVADAEQVMLSNLVRKGDGGVATGNATKRTTTPPSFAHAGGSGMRELKALARNVVLAVAAPGSSFDGGAFTTEVDTPLDPPNAESRIGIRLRVVGLQTLLDGISGISPAYGPYEEHVTAWANAISTTSVIVREWIGLQESKMELAMERQQFEKMRKEFEKEKAAGIVDVKVAADKEVQARKAEWQKAREALQLEAETQLQIAEEGRLALEGERAKVR</sequence>
<organism evidence="3 4">
    <name type="scientific">Ambrosia artemisiifolia</name>
    <name type="common">Common ragweed</name>
    <dbReference type="NCBI Taxonomy" id="4212"/>
    <lineage>
        <taxon>Eukaryota</taxon>
        <taxon>Viridiplantae</taxon>
        <taxon>Streptophyta</taxon>
        <taxon>Embryophyta</taxon>
        <taxon>Tracheophyta</taxon>
        <taxon>Spermatophyta</taxon>
        <taxon>Magnoliopsida</taxon>
        <taxon>eudicotyledons</taxon>
        <taxon>Gunneridae</taxon>
        <taxon>Pentapetalae</taxon>
        <taxon>asterids</taxon>
        <taxon>campanulids</taxon>
        <taxon>Asterales</taxon>
        <taxon>Asteraceae</taxon>
        <taxon>Asteroideae</taxon>
        <taxon>Heliantheae alliance</taxon>
        <taxon>Heliantheae</taxon>
        <taxon>Ambrosia</taxon>
    </lineage>
</organism>
<keyword evidence="4" id="KW-1185">Reference proteome</keyword>
<keyword evidence="1" id="KW-0175">Coiled coil</keyword>
<feature type="region of interest" description="Disordered" evidence="2">
    <location>
        <begin position="62"/>
        <end position="83"/>
    </location>
</feature>
<dbReference type="AlphaFoldDB" id="A0AAD5G4A0"/>
<reference evidence="3" key="1">
    <citation type="submission" date="2022-06" db="EMBL/GenBank/DDBJ databases">
        <title>Uncovering the hologenomic basis of an extraordinary plant invasion.</title>
        <authorList>
            <person name="Bieker V.C."/>
            <person name="Martin M.D."/>
            <person name="Gilbert T."/>
            <person name="Hodgins K."/>
            <person name="Battlay P."/>
            <person name="Petersen B."/>
            <person name="Wilson J."/>
        </authorList>
    </citation>
    <scope>NUCLEOTIDE SEQUENCE</scope>
    <source>
        <strain evidence="3">AA19_3_7</strain>
        <tissue evidence="3">Leaf</tissue>
    </source>
</reference>
<dbReference type="Proteomes" id="UP001206925">
    <property type="component" value="Unassembled WGS sequence"/>
</dbReference>